<dbReference type="EMBL" id="JMIB01000023">
    <property type="protein sequence ID" value="KDM91355.1"/>
    <property type="molecule type" value="Genomic_DNA"/>
</dbReference>
<evidence type="ECO:0000313" key="4">
    <source>
        <dbReference type="EMBL" id="KDM91355.1"/>
    </source>
</evidence>
<keyword evidence="5" id="KW-1185">Reference proteome</keyword>
<dbReference type="InterPro" id="IPR036573">
    <property type="entry name" value="CBM_sf_5/12"/>
</dbReference>
<keyword evidence="2" id="KW-0732">Signal</keyword>
<gene>
    <name evidence="4" type="ORF">EA58_12380</name>
</gene>
<dbReference type="InterPro" id="IPR003610">
    <property type="entry name" value="CBM5/12"/>
</dbReference>
<evidence type="ECO:0000313" key="5">
    <source>
        <dbReference type="Proteomes" id="UP000027192"/>
    </source>
</evidence>
<protein>
    <submittedName>
        <fullName evidence="4">Carbohydrate-binding protein</fullName>
    </submittedName>
</protein>
<dbReference type="PANTHER" id="PTHR45985:SF3">
    <property type="entry name" value="CHITIN DEACETYLASE-LIKE 4"/>
    <property type="match status" value="1"/>
</dbReference>
<proteinExistence type="predicted"/>
<feature type="signal peptide" evidence="2">
    <location>
        <begin position="1"/>
        <end position="22"/>
    </location>
</feature>
<dbReference type="GO" id="GO:0030246">
    <property type="term" value="F:carbohydrate binding"/>
    <property type="evidence" value="ECO:0007669"/>
    <property type="project" value="InterPro"/>
</dbReference>
<dbReference type="PANTHER" id="PTHR45985">
    <property type="match status" value="1"/>
</dbReference>
<dbReference type="SUPFAM" id="SSF51055">
    <property type="entry name" value="Carbohydrate binding domain"/>
    <property type="match status" value="1"/>
</dbReference>
<dbReference type="RefSeq" id="WP_036752862.1">
    <property type="nucleotide sequence ID" value="NZ_JAGSGC010000010.1"/>
</dbReference>
<evidence type="ECO:0000256" key="2">
    <source>
        <dbReference type="SAM" id="SignalP"/>
    </source>
</evidence>
<dbReference type="Pfam" id="PF01522">
    <property type="entry name" value="Polysacc_deac_1"/>
    <property type="match status" value="1"/>
</dbReference>
<sequence length="448" mass="50357">MKTHAAKILSLLLLSSPGFIHAGLSPTQQPESYPARQHSPIDTAQTPLFILLGFDDNIEIDGLRWVTDRLNNQSNPQGFDAFAGSPLTASFFMHCQPARNQPEIVNIWRQLNASGHEIANHTETHPDDKVNYNPLEPWMTPEQWQQEVASCNQFLTQSVEQGGIGAPAIAGFRAPFLTYNDNTFDALIANDIQYDVSFPAGITAEENGMNNYWPHTLDNGSPSQVIAQQGGWKSVVKNVPGLWEIPMQALMVPTDEEATAYGLPYSLNDKIASRVAYYDPQARKADNFDWNLYTTTVWGGYGLNAADVLTLYKYNLDLHLQGNRAPLVLGLHSAFYGKVNGGEHLGMSDTTVAERQTVLNEFIRYALTKQEVRFVSHRQLVAWMQAPTPYLSCRQKTWSAYQTYHAGDLVQYQRSYWQAKWWTLQEMPGTTPHNPWKKLEGCEDKSSG</sequence>
<dbReference type="AlphaFoldDB" id="A0A066RLN0"/>
<feature type="domain" description="Chitin-binding type-3" evidence="3">
    <location>
        <begin position="395"/>
        <end position="439"/>
    </location>
</feature>
<evidence type="ECO:0000259" key="3">
    <source>
        <dbReference type="SMART" id="SM00495"/>
    </source>
</evidence>
<reference evidence="4 5" key="1">
    <citation type="submission" date="2014-04" db="EMBL/GenBank/DDBJ databases">
        <title>Draft genome sequence of Photobacterium halotolerans S2753: a solonamide, ngercheumicin and holomycin producer.</title>
        <authorList>
            <person name="Machado H.R."/>
            <person name="Gram L."/>
        </authorList>
    </citation>
    <scope>NUCLEOTIDE SEQUENCE [LARGE SCALE GENOMIC DNA]</scope>
    <source>
        <strain evidence="4 5">S2753</strain>
    </source>
</reference>
<dbReference type="GO" id="GO:0005576">
    <property type="term" value="C:extracellular region"/>
    <property type="evidence" value="ECO:0007669"/>
    <property type="project" value="InterPro"/>
</dbReference>
<evidence type="ECO:0000256" key="1">
    <source>
        <dbReference type="ARBA" id="ARBA00022801"/>
    </source>
</evidence>
<dbReference type="GO" id="GO:0004553">
    <property type="term" value="F:hydrolase activity, hydrolyzing O-glycosyl compounds"/>
    <property type="evidence" value="ECO:0007669"/>
    <property type="project" value="InterPro"/>
</dbReference>
<dbReference type="OrthoDB" id="9812065at2"/>
<dbReference type="InterPro" id="IPR011330">
    <property type="entry name" value="Glyco_hydro/deAcase_b/a-brl"/>
</dbReference>
<dbReference type="Gene3D" id="3.20.20.370">
    <property type="entry name" value="Glycoside hydrolase/deacetylase"/>
    <property type="match status" value="1"/>
</dbReference>
<dbReference type="Gene3D" id="2.10.10.20">
    <property type="entry name" value="Carbohydrate-binding module superfamily 5/12"/>
    <property type="match status" value="1"/>
</dbReference>
<dbReference type="SMART" id="SM00495">
    <property type="entry name" value="ChtBD3"/>
    <property type="match status" value="1"/>
</dbReference>
<comment type="caution">
    <text evidence="4">The sequence shown here is derived from an EMBL/GenBank/DDBJ whole genome shotgun (WGS) entry which is preliminary data.</text>
</comment>
<dbReference type="CDD" id="cd12215">
    <property type="entry name" value="ChiC_BD"/>
    <property type="match status" value="1"/>
</dbReference>
<name>A0A066RLN0_9GAMM</name>
<keyword evidence="1" id="KW-0378">Hydrolase</keyword>
<organism evidence="4 5">
    <name type="scientific">Photobacterium galatheae</name>
    <dbReference type="NCBI Taxonomy" id="1654360"/>
    <lineage>
        <taxon>Bacteria</taxon>
        <taxon>Pseudomonadati</taxon>
        <taxon>Pseudomonadota</taxon>
        <taxon>Gammaproteobacteria</taxon>
        <taxon>Vibrionales</taxon>
        <taxon>Vibrionaceae</taxon>
        <taxon>Photobacterium</taxon>
    </lineage>
</organism>
<dbReference type="SUPFAM" id="SSF88713">
    <property type="entry name" value="Glycoside hydrolase/deacetylase"/>
    <property type="match status" value="1"/>
</dbReference>
<dbReference type="Proteomes" id="UP000027192">
    <property type="component" value="Unassembled WGS sequence"/>
</dbReference>
<dbReference type="GO" id="GO:0005975">
    <property type="term" value="P:carbohydrate metabolic process"/>
    <property type="evidence" value="ECO:0007669"/>
    <property type="project" value="InterPro"/>
</dbReference>
<dbReference type="InterPro" id="IPR002509">
    <property type="entry name" value="NODB_dom"/>
</dbReference>
<dbReference type="InterPro" id="IPR052740">
    <property type="entry name" value="CE4"/>
</dbReference>
<dbReference type="GO" id="GO:0016810">
    <property type="term" value="F:hydrolase activity, acting on carbon-nitrogen (but not peptide) bonds"/>
    <property type="evidence" value="ECO:0007669"/>
    <property type="project" value="InterPro"/>
</dbReference>
<accession>A0A066RLN0</accession>
<dbReference type="STRING" id="1654360.EA58_12380"/>
<feature type="chain" id="PRO_5001625795" evidence="2">
    <location>
        <begin position="23"/>
        <end position="448"/>
    </location>
</feature>